<protein>
    <submittedName>
        <fullName evidence="3">Alpha/beta-hydrolase</fullName>
    </submittedName>
</protein>
<keyword evidence="1 3" id="KW-0378">Hydrolase</keyword>
<organism evidence="3 4">
    <name type="scientific">Aureobasidium pullulans</name>
    <name type="common">Black yeast</name>
    <name type="synonym">Pullularia pullulans</name>
    <dbReference type="NCBI Taxonomy" id="5580"/>
    <lineage>
        <taxon>Eukaryota</taxon>
        <taxon>Fungi</taxon>
        <taxon>Dikarya</taxon>
        <taxon>Ascomycota</taxon>
        <taxon>Pezizomycotina</taxon>
        <taxon>Dothideomycetes</taxon>
        <taxon>Dothideomycetidae</taxon>
        <taxon>Dothideales</taxon>
        <taxon>Saccotheciaceae</taxon>
        <taxon>Aureobasidium</taxon>
    </lineage>
</organism>
<dbReference type="PANTHER" id="PTHR48081">
    <property type="entry name" value="AB HYDROLASE SUPERFAMILY PROTEIN C4A8.06C"/>
    <property type="match status" value="1"/>
</dbReference>
<evidence type="ECO:0000256" key="1">
    <source>
        <dbReference type="ARBA" id="ARBA00022801"/>
    </source>
</evidence>
<dbReference type="InterPro" id="IPR049492">
    <property type="entry name" value="BD-FAE-like_dom"/>
</dbReference>
<dbReference type="AlphaFoldDB" id="A0A4V4I099"/>
<dbReference type="InterPro" id="IPR050300">
    <property type="entry name" value="GDXG_lipolytic_enzyme"/>
</dbReference>
<evidence type="ECO:0000313" key="3">
    <source>
        <dbReference type="EMBL" id="THV71873.1"/>
    </source>
</evidence>
<dbReference type="Gene3D" id="3.40.50.1820">
    <property type="entry name" value="alpha/beta hydrolase"/>
    <property type="match status" value="1"/>
</dbReference>
<dbReference type="InterPro" id="IPR029058">
    <property type="entry name" value="AB_hydrolase_fold"/>
</dbReference>
<evidence type="ECO:0000259" key="2">
    <source>
        <dbReference type="Pfam" id="PF20434"/>
    </source>
</evidence>
<reference evidence="3 4" key="1">
    <citation type="submission" date="2018-10" db="EMBL/GenBank/DDBJ databases">
        <title>Fifty Aureobasidium pullulans genomes reveal a recombining polyextremotolerant generalist.</title>
        <authorList>
            <person name="Gostincar C."/>
            <person name="Turk M."/>
            <person name="Zajc J."/>
            <person name="Gunde-Cimerman N."/>
        </authorList>
    </citation>
    <scope>NUCLEOTIDE SEQUENCE [LARGE SCALE GENOMIC DNA]</scope>
    <source>
        <strain evidence="3 4">EXF-11900</strain>
    </source>
</reference>
<accession>A0A4V4I099</accession>
<gene>
    <name evidence="3" type="ORF">D6D28_04127</name>
</gene>
<dbReference type="GO" id="GO:0016787">
    <property type="term" value="F:hydrolase activity"/>
    <property type="evidence" value="ECO:0007669"/>
    <property type="project" value="UniProtKB-KW"/>
</dbReference>
<dbReference type="Proteomes" id="UP000304951">
    <property type="component" value="Unassembled WGS sequence"/>
</dbReference>
<dbReference type="SUPFAM" id="SSF53474">
    <property type="entry name" value="alpha/beta-Hydrolases"/>
    <property type="match status" value="1"/>
</dbReference>
<evidence type="ECO:0000313" key="4">
    <source>
        <dbReference type="Proteomes" id="UP000304951"/>
    </source>
</evidence>
<proteinExistence type="predicted"/>
<dbReference type="EMBL" id="QZAF01000135">
    <property type="protein sequence ID" value="THV71873.1"/>
    <property type="molecule type" value="Genomic_DNA"/>
</dbReference>
<sequence length="346" mass="38485">MDDDRKKPPMEPSLTYTYKQVENTIINLDVFLPSKRYGARNIPSPIMLFIHGGAWIGGNRQEFSRPVFEEFLSHEFVVVSTDYRLVPESSFVNGQLEDIRDVETWIKTEMPSKLKDHGFDVQTEQVVVVGGSAGALLALLTPKLWKTKPSAILAIYGPTNMHRLPRRTTTTGPLASLKIPCPSPETLKEITNYDCPPSNTPRPTSAAEWLSPRTKMGIYMFRSETVVDLLLHGLTQTEQDGKRLLAFPQAGSATKEEIDQISPLQLCETIEYPPVYQYTGAQDGLFETCHVTDFAAALEKQGIPHKEHIVPGVDHAFDMGAKVGDDVHLNVIKPAVDWIVQVVGSS</sequence>
<feature type="domain" description="BD-FAE-like" evidence="2">
    <location>
        <begin position="28"/>
        <end position="142"/>
    </location>
</feature>
<comment type="caution">
    <text evidence="3">The sequence shown here is derived from an EMBL/GenBank/DDBJ whole genome shotgun (WGS) entry which is preliminary data.</text>
</comment>
<dbReference type="Pfam" id="PF20434">
    <property type="entry name" value="BD-FAE"/>
    <property type="match status" value="1"/>
</dbReference>
<name>A0A4V4I099_AURPU</name>